<keyword evidence="1" id="KW-1133">Transmembrane helix</keyword>
<sequence>MSSKAKFRQAGLVTVEFALIGSVFFLVLFAIIEMGRFLFTWNVLDEVTRRAARLAAVCPMDQVDNVRQAAVFNSSILSGLTPENVNIQYLDQAFTPTDTLEQVLYVQTNIQDFQYQLLIPLLPLEPFDASSFTTTLPSESLGITPAGAWTVQCTGA</sequence>
<gene>
    <name evidence="3" type="ORF">KDX31_06035</name>
</gene>
<dbReference type="Pfam" id="PF07811">
    <property type="entry name" value="TadE"/>
    <property type="match status" value="1"/>
</dbReference>
<keyword evidence="1" id="KW-0812">Transmembrane</keyword>
<dbReference type="InterPro" id="IPR012495">
    <property type="entry name" value="TadE-like_dom"/>
</dbReference>
<feature type="transmembrane region" description="Helical" evidence="1">
    <location>
        <begin position="12"/>
        <end position="32"/>
    </location>
</feature>
<name>A0ABY5GX18_9GAMM</name>
<keyword evidence="4" id="KW-1185">Reference proteome</keyword>
<evidence type="ECO:0000259" key="2">
    <source>
        <dbReference type="Pfam" id="PF07811"/>
    </source>
</evidence>
<evidence type="ECO:0000313" key="3">
    <source>
        <dbReference type="EMBL" id="UTW04560.1"/>
    </source>
</evidence>
<reference evidence="3" key="1">
    <citation type="submission" date="2021-04" db="EMBL/GenBank/DDBJ databases">
        <title>Oceanospirillales bacteria with DddD are important DMSP degraders in coastal seawater.</title>
        <authorList>
            <person name="Liu J."/>
        </authorList>
    </citation>
    <scope>NUCLEOTIDE SEQUENCE</scope>
    <source>
        <strain evidence="3">GY6</strain>
    </source>
</reference>
<dbReference type="EMBL" id="CP073344">
    <property type="protein sequence ID" value="UTW04560.1"/>
    <property type="molecule type" value="Genomic_DNA"/>
</dbReference>
<feature type="domain" description="TadE-like" evidence="2">
    <location>
        <begin position="11"/>
        <end position="53"/>
    </location>
</feature>
<organism evidence="3 4">
    <name type="scientific">Amphritea atlantica</name>
    <dbReference type="NCBI Taxonomy" id="355243"/>
    <lineage>
        <taxon>Bacteria</taxon>
        <taxon>Pseudomonadati</taxon>
        <taxon>Pseudomonadota</taxon>
        <taxon>Gammaproteobacteria</taxon>
        <taxon>Oceanospirillales</taxon>
        <taxon>Oceanospirillaceae</taxon>
        <taxon>Amphritea</taxon>
    </lineage>
</organism>
<evidence type="ECO:0000256" key="1">
    <source>
        <dbReference type="SAM" id="Phobius"/>
    </source>
</evidence>
<dbReference type="Proteomes" id="UP001059950">
    <property type="component" value="Chromosome"/>
</dbReference>
<protein>
    <submittedName>
        <fullName evidence="3">Pilus assembly protein</fullName>
    </submittedName>
</protein>
<evidence type="ECO:0000313" key="4">
    <source>
        <dbReference type="Proteomes" id="UP001059950"/>
    </source>
</evidence>
<proteinExistence type="predicted"/>
<accession>A0ABY5GX18</accession>
<keyword evidence="1" id="KW-0472">Membrane</keyword>